<keyword evidence="2" id="KW-1003">Cell membrane</keyword>
<keyword evidence="7" id="KW-0614">Plasmid</keyword>
<dbReference type="CDD" id="cd06579">
    <property type="entry name" value="TM_PBP1_transp_AraH_like"/>
    <property type="match status" value="1"/>
</dbReference>
<evidence type="ECO:0000256" key="2">
    <source>
        <dbReference type="ARBA" id="ARBA00022475"/>
    </source>
</evidence>
<feature type="transmembrane region" description="Helical" evidence="6">
    <location>
        <begin position="49"/>
        <end position="70"/>
    </location>
</feature>
<evidence type="ECO:0000313" key="8">
    <source>
        <dbReference type="Proteomes" id="UP000326881"/>
    </source>
</evidence>
<feature type="transmembrane region" description="Helical" evidence="6">
    <location>
        <begin position="308"/>
        <end position="328"/>
    </location>
</feature>
<keyword evidence="4 6" id="KW-1133">Transmembrane helix</keyword>
<dbReference type="GO" id="GO:0022857">
    <property type="term" value="F:transmembrane transporter activity"/>
    <property type="evidence" value="ECO:0007669"/>
    <property type="project" value="InterPro"/>
</dbReference>
<feature type="transmembrane region" description="Helical" evidence="6">
    <location>
        <begin position="82"/>
        <end position="105"/>
    </location>
</feature>
<dbReference type="PANTHER" id="PTHR32196">
    <property type="entry name" value="ABC TRANSPORTER PERMEASE PROTEIN YPHD-RELATED-RELATED"/>
    <property type="match status" value="1"/>
</dbReference>
<feature type="transmembrane region" description="Helical" evidence="6">
    <location>
        <begin position="117"/>
        <end position="150"/>
    </location>
</feature>
<protein>
    <submittedName>
        <fullName evidence="7">ABC transporter permease</fullName>
    </submittedName>
</protein>
<dbReference type="GO" id="GO:0005886">
    <property type="term" value="C:plasma membrane"/>
    <property type="evidence" value="ECO:0007669"/>
    <property type="project" value="UniProtKB-SubCell"/>
</dbReference>
<accession>A0A5Q0CGS4</accession>
<sequence>MGACRRCRQVLRLQSIEYQTVTPILETSAAPRSRTQKQPIIRQIMAMPAGAIFLVFMTLQIVCIAGALLYPDQFRYLSPQNLTILMKAIPVLGCLALGAGVLMIAGEFDLSIGSVYTFTAILMASLVGAGMSAFIAAPLGVLAGIMIGLLNGHITLRFGLPSFIVTLGGLLFWRGAVLLYNGAVQVRFDPEPIFTSLFSGTLLGINAAFIWIVLFVVGFHYLVHRHRFGNHVFATGGNRGAAEAIGINTNRVKLVAFAIAGGMAAVAGIIATARVGSVQPGQGAGLELQAIAACVIGGLSLRGGRGSIVGIFLGVLLIHTITDVLLLLRAPGFYLDMFIATLIVLAAIFNHLIERRGLA</sequence>
<dbReference type="AlphaFoldDB" id="A0A5Q0CGS4"/>
<keyword evidence="5 6" id="KW-0472">Membrane</keyword>
<gene>
    <name evidence="7" type="ORF">FZ934_22925</name>
</gene>
<dbReference type="KEGG" id="rgr:FZ934_22925"/>
<feature type="transmembrane region" description="Helical" evidence="6">
    <location>
        <begin position="203"/>
        <end position="223"/>
    </location>
</feature>
<evidence type="ECO:0000313" key="7">
    <source>
        <dbReference type="EMBL" id="QFY63159.1"/>
    </source>
</evidence>
<evidence type="ECO:0000256" key="3">
    <source>
        <dbReference type="ARBA" id="ARBA00022692"/>
    </source>
</evidence>
<organism evidence="7 8">
    <name type="scientific">Rhizobium grahamii</name>
    <dbReference type="NCBI Taxonomy" id="1120045"/>
    <lineage>
        <taxon>Bacteria</taxon>
        <taxon>Pseudomonadati</taxon>
        <taxon>Pseudomonadota</taxon>
        <taxon>Alphaproteobacteria</taxon>
        <taxon>Hyphomicrobiales</taxon>
        <taxon>Rhizobiaceae</taxon>
        <taxon>Rhizobium/Agrobacterium group</taxon>
        <taxon>Rhizobium</taxon>
    </lineage>
</organism>
<geneLocation type="plasmid" evidence="7 8">
    <name>unnamed</name>
</geneLocation>
<proteinExistence type="predicted"/>
<evidence type="ECO:0000256" key="6">
    <source>
        <dbReference type="SAM" id="Phobius"/>
    </source>
</evidence>
<dbReference type="EMBL" id="CP043499">
    <property type="protein sequence ID" value="QFY63159.1"/>
    <property type="molecule type" value="Genomic_DNA"/>
</dbReference>
<dbReference type="Proteomes" id="UP000326881">
    <property type="component" value="Plasmid unnamed"/>
</dbReference>
<reference evidence="7 8" key="1">
    <citation type="submission" date="2019-08" db="EMBL/GenBank/DDBJ databases">
        <title>Prosopis cineraria nodule microbiome.</title>
        <authorList>
            <person name="Ali R."/>
            <person name="Chaluvadi S.R."/>
            <person name="Wang X."/>
        </authorList>
    </citation>
    <scope>NUCLEOTIDE SEQUENCE [LARGE SCALE GENOMIC DNA]</scope>
    <source>
        <strain evidence="7 8">BG7</strain>
        <plasmid evidence="7 8">unnamed</plasmid>
    </source>
</reference>
<dbReference type="OrthoDB" id="7284468at2"/>
<feature type="transmembrane region" description="Helical" evidence="6">
    <location>
        <begin position="334"/>
        <end position="353"/>
    </location>
</feature>
<evidence type="ECO:0000256" key="1">
    <source>
        <dbReference type="ARBA" id="ARBA00004651"/>
    </source>
</evidence>
<evidence type="ECO:0000256" key="4">
    <source>
        <dbReference type="ARBA" id="ARBA00022989"/>
    </source>
</evidence>
<keyword evidence="3 6" id="KW-0812">Transmembrane</keyword>
<feature type="transmembrane region" description="Helical" evidence="6">
    <location>
        <begin position="162"/>
        <end position="183"/>
    </location>
</feature>
<evidence type="ECO:0000256" key="5">
    <source>
        <dbReference type="ARBA" id="ARBA00023136"/>
    </source>
</evidence>
<dbReference type="InterPro" id="IPR001851">
    <property type="entry name" value="ABC_transp_permease"/>
</dbReference>
<feature type="transmembrane region" description="Helical" evidence="6">
    <location>
        <begin position="254"/>
        <end position="275"/>
    </location>
</feature>
<dbReference type="Pfam" id="PF02653">
    <property type="entry name" value="BPD_transp_2"/>
    <property type="match status" value="1"/>
</dbReference>
<comment type="subcellular location">
    <subcellularLocation>
        <location evidence="1">Cell membrane</location>
        <topology evidence="1">Multi-pass membrane protein</topology>
    </subcellularLocation>
</comment>
<name>A0A5Q0CGS4_9HYPH</name>
<feature type="transmembrane region" description="Helical" evidence="6">
    <location>
        <begin position="281"/>
        <end position="301"/>
    </location>
</feature>
<keyword evidence="8" id="KW-1185">Reference proteome</keyword>